<evidence type="ECO:0000313" key="9">
    <source>
        <dbReference type="EMBL" id="UYV70675.1"/>
    </source>
</evidence>
<comment type="similarity">
    <text evidence="6">Belongs to the peptidase M48 family.</text>
</comment>
<evidence type="ECO:0000313" key="10">
    <source>
        <dbReference type="Proteomes" id="UP001235939"/>
    </source>
</evidence>
<proteinExistence type="inferred from homology"/>
<keyword evidence="2" id="KW-0479">Metal-binding</keyword>
<evidence type="ECO:0000259" key="7">
    <source>
        <dbReference type="Pfam" id="PF01435"/>
    </source>
</evidence>
<name>A0ABY6KP74_9ARAC</name>
<reference evidence="9 10" key="1">
    <citation type="submission" date="2022-01" db="EMBL/GenBank/DDBJ databases">
        <title>A chromosomal length assembly of Cordylochernes scorpioides.</title>
        <authorList>
            <person name="Zeh D."/>
            <person name="Zeh J."/>
        </authorList>
    </citation>
    <scope>NUCLEOTIDE SEQUENCE [LARGE SCALE GENOMIC DNA]</scope>
    <source>
        <strain evidence="9">IN4F17</strain>
        <tissue evidence="9">Whole Body</tissue>
    </source>
</reference>
<keyword evidence="3 6" id="KW-0378">Hydrolase</keyword>
<evidence type="ECO:0000256" key="2">
    <source>
        <dbReference type="ARBA" id="ARBA00022723"/>
    </source>
</evidence>
<evidence type="ECO:0000256" key="3">
    <source>
        <dbReference type="ARBA" id="ARBA00022801"/>
    </source>
</evidence>
<dbReference type="Pfam" id="PF23055">
    <property type="entry name" value="DUF7041"/>
    <property type="match status" value="1"/>
</dbReference>
<keyword evidence="1 6" id="KW-0645">Protease</keyword>
<dbReference type="Pfam" id="PF01435">
    <property type="entry name" value="Peptidase_M48"/>
    <property type="match status" value="1"/>
</dbReference>
<dbReference type="Proteomes" id="UP001235939">
    <property type="component" value="Chromosome 08"/>
</dbReference>
<dbReference type="InterPro" id="IPR055469">
    <property type="entry name" value="DUF7041"/>
</dbReference>
<keyword evidence="4 6" id="KW-0862">Zinc</keyword>
<evidence type="ECO:0000256" key="5">
    <source>
        <dbReference type="ARBA" id="ARBA00023049"/>
    </source>
</evidence>
<comment type="cofactor">
    <cofactor evidence="6">
        <name>Zn(2+)</name>
        <dbReference type="ChEBI" id="CHEBI:29105"/>
    </cofactor>
    <text evidence="6">Binds 1 zinc ion per subunit.</text>
</comment>
<feature type="domain" description="Peptidase M48" evidence="7">
    <location>
        <begin position="194"/>
        <end position="250"/>
    </location>
</feature>
<organism evidence="9 10">
    <name type="scientific">Cordylochernes scorpioides</name>
    <dbReference type="NCBI Taxonomy" id="51811"/>
    <lineage>
        <taxon>Eukaryota</taxon>
        <taxon>Metazoa</taxon>
        <taxon>Ecdysozoa</taxon>
        <taxon>Arthropoda</taxon>
        <taxon>Chelicerata</taxon>
        <taxon>Arachnida</taxon>
        <taxon>Pseudoscorpiones</taxon>
        <taxon>Cheliferoidea</taxon>
        <taxon>Chernetidae</taxon>
        <taxon>Cordylochernes</taxon>
    </lineage>
</organism>
<evidence type="ECO:0000256" key="1">
    <source>
        <dbReference type="ARBA" id="ARBA00022670"/>
    </source>
</evidence>
<keyword evidence="5 6" id="KW-0482">Metalloprotease</keyword>
<evidence type="ECO:0000256" key="4">
    <source>
        <dbReference type="ARBA" id="ARBA00022833"/>
    </source>
</evidence>
<dbReference type="EMBL" id="CP092870">
    <property type="protein sequence ID" value="UYV70675.1"/>
    <property type="molecule type" value="Genomic_DNA"/>
</dbReference>
<evidence type="ECO:0000256" key="6">
    <source>
        <dbReference type="RuleBase" id="RU003983"/>
    </source>
</evidence>
<dbReference type="InterPro" id="IPR001915">
    <property type="entry name" value="Peptidase_M48"/>
</dbReference>
<accession>A0ABY6KP74</accession>
<keyword evidence="10" id="KW-1185">Reference proteome</keyword>
<evidence type="ECO:0000259" key="8">
    <source>
        <dbReference type="Pfam" id="PF23055"/>
    </source>
</evidence>
<sequence length="259" mass="30204">MVPSSIEAQFLINNIKSENTRFNYLIAQLDPKYVENLWDIITSKEINKYSEAKERLLRIFKDGESKRIRKLLSGIELGDLKPSQLLQKLRLATEDIQVCYTRTTKYAIPGHPSMLYQDYQVCYTRTSKYAIPGLPSMLYQDYQVCYTRSTKYAIPGVPCMLYQEYQICYTRRTKNVPQRESKSLSFCHIIIRGKYEEQEADMLGMALAHKAGFDLNGVIPIFENPSPKSFYLKTLFDTHPTDEERRKFLEDFIKAHSNS</sequence>
<feature type="domain" description="DUF7041" evidence="8">
    <location>
        <begin position="5"/>
        <end position="72"/>
    </location>
</feature>
<dbReference type="PANTHER" id="PTHR33327">
    <property type="entry name" value="ENDONUCLEASE"/>
    <property type="match status" value="1"/>
</dbReference>
<protein>
    <submittedName>
        <fullName evidence="9">Uncharacterized protein</fullName>
    </submittedName>
</protein>
<gene>
    <name evidence="9" type="ORF">LAZ67_8000241</name>
</gene>
<dbReference type="PANTHER" id="PTHR33327:SF3">
    <property type="entry name" value="RNA-DIRECTED DNA POLYMERASE"/>
    <property type="match status" value="1"/>
</dbReference>